<comment type="caution">
    <text evidence="2">The sequence shown here is derived from an EMBL/GenBank/DDBJ whole genome shotgun (WGS) entry which is preliminary data.</text>
</comment>
<evidence type="ECO:0000256" key="1">
    <source>
        <dbReference type="SAM" id="MobiDB-lite"/>
    </source>
</evidence>
<protein>
    <submittedName>
        <fullName evidence="2">Uncharacterized protein</fullName>
    </submittedName>
</protein>
<dbReference type="AlphaFoldDB" id="A0AAE0B4K2"/>
<proteinExistence type="predicted"/>
<evidence type="ECO:0000313" key="2">
    <source>
        <dbReference type="EMBL" id="KAK3229873.1"/>
    </source>
</evidence>
<keyword evidence="3" id="KW-1185">Reference proteome</keyword>
<feature type="compositionally biased region" description="Basic residues" evidence="1">
    <location>
        <begin position="30"/>
        <end position="49"/>
    </location>
</feature>
<organism evidence="2 3">
    <name type="scientific">Dipteronia sinensis</name>
    <dbReference type="NCBI Taxonomy" id="43782"/>
    <lineage>
        <taxon>Eukaryota</taxon>
        <taxon>Viridiplantae</taxon>
        <taxon>Streptophyta</taxon>
        <taxon>Embryophyta</taxon>
        <taxon>Tracheophyta</taxon>
        <taxon>Spermatophyta</taxon>
        <taxon>Magnoliopsida</taxon>
        <taxon>eudicotyledons</taxon>
        <taxon>Gunneridae</taxon>
        <taxon>Pentapetalae</taxon>
        <taxon>rosids</taxon>
        <taxon>malvids</taxon>
        <taxon>Sapindales</taxon>
        <taxon>Sapindaceae</taxon>
        <taxon>Hippocastanoideae</taxon>
        <taxon>Acereae</taxon>
        <taxon>Dipteronia</taxon>
    </lineage>
</organism>
<reference evidence="2" key="1">
    <citation type="journal article" date="2023" name="Plant J.">
        <title>Genome sequences and population genomics provide insights into the demographic history, inbreeding, and mutation load of two 'living fossil' tree species of Dipteronia.</title>
        <authorList>
            <person name="Feng Y."/>
            <person name="Comes H.P."/>
            <person name="Chen J."/>
            <person name="Zhu S."/>
            <person name="Lu R."/>
            <person name="Zhang X."/>
            <person name="Li P."/>
            <person name="Qiu J."/>
            <person name="Olsen K.M."/>
            <person name="Qiu Y."/>
        </authorList>
    </citation>
    <scope>NUCLEOTIDE SEQUENCE</scope>
    <source>
        <strain evidence="2">NBL</strain>
    </source>
</reference>
<name>A0AAE0B4K2_9ROSI</name>
<feature type="region of interest" description="Disordered" evidence="1">
    <location>
        <begin position="1"/>
        <end position="56"/>
    </location>
</feature>
<dbReference type="EMBL" id="JANJYJ010000001">
    <property type="protein sequence ID" value="KAK3229873.1"/>
    <property type="molecule type" value="Genomic_DNA"/>
</dbReference>
<gene>
    <name evidence="2" type="ORF">Dsin_001754</name>
</gene>
<sequence length="56" mass="6327">MSEEIRMLETGSWASSSELNMEGRESKGRNNNRYHQGRSKSRGKSKTKGHQGNNSD</sequence>
<accession>A0AAE0B4K2</accession>
<dbReference type="Proteomes" id="UP001281410">
    <property type="component" value="Unassembled WGS sequence"/>
</dbReference>
<evidence type="ECO:0000313" key="3">
    <source>
        <dbReference type="Proteomes" id="UP001281410"/>
    </source>
</evidence>